<feature type="domain" description="Glycosyltransferase subfamily 4-like N-terminal" evidence="3">
    <location>
        <begin position="38"/>
        <end position="160"/>
    </location>
</feature>
<dbReference type="PANTHER" id="PTHR45947">
    <property type="entry name" value="SULFOQUINOVOSYL TRANSFERASE SQD2"/>
    <property type="match status" value="1"/>
</dbReference>
<reference evidence="4 5" key="1">
    <citation type="submission" date="2024-08" db="EMBL/GenBank/DDBJ databases">
        <title>Halobellus sp. MBLA0158 whole genome sequence.</title>
        <authorList>
            <person name="Hwang C.Y."/>
            <person name="Cho E.-S."/>
            <person name="Seo M.-J."/>
        </authorList>
    </citation>
    <scope>NUCLEOTIDE SEQUENCE [LARGE SCALE GENOMIC DNA]</scope>
    <source>
        <strain evidence="4 5">MBLA0158</strain>
    </source>
</reference>
<dbReference type="CDD" id="cd03801">
    <property type="entry name" value="GT4_PimA-like"/>
    <property type="match status" value="1"/>
</dbReference>
<dbReference type="EC" id="2.4.-.-" evidence="4"/>
<evidence type="ECO:0000259" key="3">
    <source>
        <dbReference type="Pfam" id="PF13439"/>
    </source>
</evidence>
<dbReference type="SUPFAM" id="SSF53756">
    <property type="entry name" value="UDP-Glycosyltransferase/glycogen phosphorylase"/>
    <property type="match status" value="1"/>
</dbReference>
<dbReference type="Proteomes" id="UP001570511">
    <property type="component" value="Unassembled WGS sequence"/>
</dbReference>
<dbReference type="RefSeq" id="WP_372388011.1">
    <property type="nucleotide sequence ID" value="NZ_JBGNYA010000001.1"/>
</dbReference>
<name>A0ABD5M994_9EURY</name>
<feature type="region of interest" description="Disordered" evidence="1">
    <location>
        <begin position="356"/>
        <end position="377"/>
    </location>
</feature>
<keyword evidence="5" id="KW-1185">Reference proteome</keyword>
<protein>
    <submittedName>
        <fullName evidence="4">Glycosyltransferase family 4 protein</fullName>
        <ecNumber evidence="4">2.4.-.-</ecNumber>
    </submittedName>
</protein>
<dbReference type="Pfam" id="PF13439">
    <property type="entry name" value="Glyco_transf_4"/>
    <property type="match status" value="1"/>
</dbReference>
<accession>A0ABD5M994</accession>
<evidence type="ECO:0000256" key="1">
    <source>
        <dbReference type="SAM" id="MobiDB-lite"/>
    </source>
</evidence>
<dbReference type="Gene3D" id="3.40.50.2000">
    <property type="entry name" value="Glycogen Phosphorylase B"/>
    <property type="match status" value="2"/>
</dbReference>
<dbReference type="EMBL" id="JBGNYA010000001">
    <property type="protein sequence ID" value="MFA1610457.1"/>
    <property type="molecule type" value="Genomic_DNA"/>
</dbReference>
<dbReference type="AlphaFoldDB" id="A0ABD5M994"/>
<feature type="compositionally biased region" description="Acidic residues" evidence="1">
    <location>
        <begin position="361"/>
        <end position="377"/>
    </location>
</feature>
<feature type="domain" description="Glycosyl transferase family 1" evidence="2">
    <location>
        <begin position="179"/>
        <end position="328"/>
    </location>
</feature>
<proteinExistence type="predicted"/>
<comment type="caution">
    <text evidence="4">The sequence shown here is derived from an EMBL/GenBank/DDBJ whole genome shotgun (WGS) entry which is preliminary data.</text>
</comment>
<dbReference type="InterPro" id="IPR028098">
    <property type="entry name" value="Glyco_trans_4-like_N"/>
</dbReference>
<keyword evidence="4" id="KW-0808">Transferase</keyword>
<dbReference type="Pfam" id="PF00534">
    <property type="entry name" value="Glycos_transf_1"/>
    <property type="match status" value="1"/>
</dbReference>
<dbReference type="GO" id="GO:0016757">
    <property type="term" value="F:glycosyltransferase activity"/>
    <property type="evidence" value="ECO:0007669"/>
    <property type="project" value="UniProtKB-KW"/>
</dbReference>
<organism evidence="4 5">
    <name type="scientific">Halobellus rubicundus</name>
    <dbReference type="NCBI Taxonomy" id="2996466"/>
    <lineage>
        <taxon>Archaea</taxon>
        <taxon>Methanobacteriati</taxon>
        <taxon>Methanobacteriota</taxon>
        <taxon>Stenosarchaea group</taxon>
        <taxon>Halobacteria</taxon>
        <taxon>Halobacteriales</taxon>
        <taxon>Haloferacaceae</taxon>
        <taxon>Halobellus</taxon>
    </lineage>
</organism>
<evidence type="ECO:0000259" key="2">
    <source>
        <dbReference type="Pfam" id="PF00534"/>
    </source>
</evidence>
<dbReference type="InterPro" id="IPR001296">
    <property type="entry name" value="Glyco_trans_1"/>
</dbReference>
<gene>
    <name evidence="4" type="ORF">OS889_05495</name>
</gene>
<sequence>MALRALNYLELESHLDRSGIGTATDQQRAALARTDVEVVTSPWRGGDPLAGLQSTVRGRGLLREYDVAHCNLVGPGSLAVARHAKRNGIPLILHTHVTREDFAESFRGSTTIAPALGRYLKWFYSQADLVLCPSAYTKRVLESYPVDAPIRPITNGVDVDALEGYEDLRAEYRERYDLEGTVVFLVGNVFERKGLSTFCEVAKETPYDFAWFGPYDTGPHASKAVKRWTSNPPENVTFTGWIDDVRGAYGAGDVYLFPTKNENQGIAVLEAMACGKAVVLRDIPVFEEFYTHGHDCLKCETEAEFREAVERLAEDPELRERLGENARETAREHSLDRVGEQLAATYREVVDAKRAGRPVEVDVESEAEIEPENESGE</sequence>
<dbReference type="InterPro" id="IPR050194">
    <property type="entry name" value="Glycosyltransferase_grp1"/>
</dbReference>
<evidence type="ECO:0000313" key="5">
    <source>
        <dbReference type="Proteomes" id="UP001570511"/>
    </source>
</evidence>
<keyword evidence="4" id="KW-0328">Glycosyltransferase</keyword>
<evidence type="ECO:0000313" key="4">
    <source>
        <dbReference type="EMBL" id="MFA1610457.1"/>
    </source>
</evidence>
<dbReference type="PANTHER" id="PTHR45947:SF3">
    <property type="entry name" value="SULFOQUINOVOSYL TRANSFERASE SQD2"/>
    <property type="match status" value="1"/>
</dbReference>